<dbReference type="RefSeq" id="WP_111366175.1">
    <property type="nucleotide sequence ID" value="NZ_VINQ01000005.1"/>
</dbReference>
<dbReference type="InterPro" id="IPR000180">
    <property type="entry name" value="Dipep_AS"/>
</dbReference>
<dbReference type="PANTHER" id="PTHR10443">
    <property type="entry name" value="MICROSOMAL DIPEPTIDASE"/>
    <property type="match status" value="1"/>
</dbReference>
<keyword evidence="2" id="KW-1185">Reference proteome</keyword>
<dbReference type="PROSITE" id="PS51365">
    <property type="entry name" value="RENAL_DIPEPTIDASE_2"/>
    <property type="match status" value="1"/>
</dbReference>
<dbReference type="EMBL" id="VINQ01000005">
    <property type="protein sequence ID" value="KAA0916283.1"/>
    <property type="molecule type" value="Genomic_DNA"/>
</dbReference>
<gene>
    <name evidence="1" type="ORF">FLO80_09200</name>
</gene>
<evidence type="ECO:0000313" key="2">
    <source>
        <dbReference type="Proteomes" id="UP000325291"/>
    </source>
</evidence>
<protein>
    <submittedName>
        <fullName evidence="1">Membrane dipeptidase</fullName>
    </submittedName>
</protein>
<comment type="caution">
    <text evidence="1">The sequence shown here is derived from an EMBL/GenBank/DDBJ whole genome shotgun (WGS) entry which is preliminary data.</text>
</comment>
<dbReference type="PANTHER" id="PTHR10443:SF12">
    <property type="entry name" value="DIPEPTIDASE"/>
    <property type="match status" value="1"/>
</dbReference>
<dbReference type="CDD" id="cd01301">
    <property type="entry name" value="rDP_like"/>
    <property type="match status" value="1"/>
</dbReference>
<proteinExistence type="predicted"/>
<dbReference type="InterPro" id="IPR032466">
    <property type="entry name" value="Metal_Hydrolase"/>
</dbReference>
<evidence type="ECO:0000313" key="1">
    <source>
        <dbReference type="EMBL" id="KAA0916283.1"/>
    </source>
</evidence>
<name>A0A5A9ZGA4_9RHOB</name>
<dbReference type="Proteomes" id="UP000325291">
    <property type="component" value="Unassembled WGS sequence"/>
</dbReference>
<dbReference type="GO" id="GO:0006508">
    <property type="term" value="P:proteolysis"/>
    <property type="evidence" value="ECO:0007669"/>
    <property type="project" value="InterPro"/>
</dbReference>
<dbReference type="Pfam" id="PF01244">
    <property type="entry name" value="Peptidase_M19"/>
    <property type="match status" value="1"/>
</dbReference>
<accession>A0A5A9ZGA4</accession>
<sequence>MASVKPVPVFDGHNDVLLKLRGAGGRPATRLFREGSDFHVDLPKARAGGFAGGFFAIFVPSPLDLAEMKAEMDKPEYDLPLPDPVPQEAALPVVMEMAALLMQLEAEGALRICRSVADIRAAMGAGEMAAVMHIEGAEAIDPEFHVLDVLYAAGLRSLGPVWSRPTIWGEGVPFRYPSTGDVGPGLTEDGKRLVRRCDAMGIMLDLSHLNEKGFWDVAEISEKPLIATHSNTYAFCPQARNLSDAQLDAVARSGGVVGLNFATGFLRRDGQMRAQMPLAVMLDHLDHMIGRMGEDHVALGSDFDGAVVPEEIGSVAGLPALIEAMRAHGYAEARIEKIAHGNWLRVLETTWGG</sequence>
<organism evidence="1 2">
    <name type="scientific">Aquicoccus porphyridii</name>
    <dbReference type="NCBI Taxonomy" id="1852029"/>
    <lineage>
        <taxon>Bacteria</taxon>
        <taxon>Pseudomonadati</taxon>
        <taxon>Pseudomonadota</taxon>
        <taxon>Alphaproteobacteria</taxon>
        <taxon>Rhodobacterales</taxon>
        <taxon>Paracoccaceae</taxon>
        <taxon>Aquicoccus</taxon>
    </lineage>
</organism>
<dbReference type="PROSITE" id="PS00869">
    <property type="entry name" value="RENAL_DIPEPTIDASE_1"/>
    <property type="match status" value="1"/>
</dbReference>
<dbReference type="InterPro" id="IPR008257">
    <property type="entry name" value="Pept_M19"/>
</dbReference>
<dbReference type="SUPFAM" id="SSF51556">
    <property type="entry name" value="Metallo-dependent hydrolases"/>
    <property type="match status" value="1"/>
</dbReference>
<dbReference type="Gene3D" id="3.20.20.140">
    <property type="entry name" value="Metal-dependent hydrolases"/>
    <property type="match status" value="1"/>
</dbReference>
<reference evidence="1 2" key="1">
    <citation type="submission" date="2019-07" db="EMBL/GenBank/DDBJ databases">
        <title>Aquicoccus porphyridii gen. nov., sp. nov., isolated from a small marine red alga, Porphyridium marinum.</title>
        <authorList>
            <person name="Liu L."/>
        </authorList>
    </citation>
    <scope>NUCLEOTIDE SEQUENCE [LARGE SCALE GENOMIC DNA]</scope>
    <source>
        <strain evidence="1 2">L1 8-17</strain>
    </source>
</reference>
<dbReference type="AlphaFoldDB" id="A0A5A9ZGA4"/>
<dbReference type="GO" id="GO:0070573">
    <property type="term" value="F:metallodipeptidase activity"/>
    <property type="evidence" value="ECO:0007669"/>
    <property type="project" value="InterPro"/>
</dbReference>